<evidence type="ECO:0000313" key="2">
    <source>
        <dbReference type="EMBL" id="NMQ19339.1"/>
    </source>
</evidence>
<dbReference type="Pfam" id="PF12770">
    <property type="entry name" value="CHAT"/>
    <property type="match status" value="1"/>
</dbReference>
<evidence type="ECO:0000259" key="1">
    <source>
        <dbReference type="Pfam" id="PF12770"/>
    </source>
</evidence>
<comment type="caution">
    <text evidence="2">The sequence shown here is derived from an EMBL/GenBank/DDBJ whole genome shotgun (WGS) entry which is preliminary data.</text>
</comment>
<reference evidence="2 3" key="1">
    <citation type="submission" date="2019-03" db="EMBL/GenBank/DDBJ databases">
        <title>Metabolic reconstructions from genomes of highly enriched 'Candidatus Accumulibacter' and 'Candidatus Competibacter' bioreactor populations.</title>
        <authorList>
            <person name="Annavajhala M.K."/>
            <person name="Welles L."/>
            <person name="Abbas B."/>
            <person name="Sorokin D."/>
            <person name="Park H."/>
            <person name="Van Loosdrecht M."/>
            <person name="Chandran K."/>
        </authorList>
    </citation>
    <scope>NUCLEOTIDE SEQUENCE [LARGE SCALE GENOMIC DNA]</scope>
    <source>
        <strain evidence="2 3">SBR_G</strain>
    </source>
</reference>
<protein>
    <submittedName>
        <fullName evidence="2">CHAT domain-containing protein</fullName>
    </submittedName>
</protein>
<dbReference type="InterPro" id="IPR024983">
    <property type="entry name" value="CHAT_dom"/>
</dbReference>
<dbReference type="EMBL" id="SPMZ01000024">
    <property type="protein sequence ID" value="NMQ19339.1"/>
    <property type="molecule type" value="Genomic_DNA"/>
</dbReference>
<dbReference type="Proteomes" id="UP000760480">
    <property type="component" value="Unassembled WGS sequence"/>
</dbReference>
<sequence length="306" mass="34701">MRLFTLQVFSQTATEQRLRLLDDQGKLFGERSLSQADIERFVTEVEKDYRANKLDLSALGRRLYEWLDGPTERWLATLRAQHPDLALHVDVESRLRHLPWELLYGDAYLCGHPHHRFTPVRQVNHRRDSGQPANRPLRVLFMASSPENVLPVLDFETEEARILEATRRRPLELMVEESGSLEGLREQVTAVEAGYFDVFHLTGHADIRAGKPIFILEDPLGFKREADADQLAEAFGHHWPRLLFLSGCRTGQSLEQGELPSLCEALVQAGAPAVLGWALPVGDRDASQAAAYLYEQLVPHPTWIDG</sequence>
<proteinExistence type="predicted"/>
<keyword evidence="3" id="KW-1185">Reference proteome</keyword>
<feature type="domain" description="CHAT" evidence="1">
    <location>
        <begin position="58"/>
        <end position="298"/>
    </location>
</feature>
<organism evidence="2 3">
    <name type="scientific">Candidatus Competibacter phosphatis</name>
    <dbReference type="NCBI Taxonomy" id="221280"/>
    <lineage>
        <taxon>Bacteria</taxon>
        <taxon>Pseudomonadati</taxon>
        <taxon>Pseudomonadota</taxon>
        <taxon>Gammaproteobacteria</taxon>
        <taxon>Candidatus Competibacteraceae</taxon>
        <taxon>Candidatus Competibacter</taxon>
    </lineage>
</organism>
<gene>
    <name evidence="2" type="ORF">E4P82_09135</name>
</gene>
<name>A0ABX1TLA6_9GAMM</name>
<evidence type="ECO:0000313" key="3">
    <source>
        <dbReference type="Proteomes" id="UP000760480"/>
    </source>
</evidence>
<accession>A0ABX1TLA6</accession>
<dbReference type="RefSeq" id="WP_169248600.1">
    <property type="nucleotide sequence ID" value="NZ_SPMZ01000024.1"/>
</dbReference>